<dbReference type="GO" id="GO:0030182">
    <property type="term" value="P:neuron differentiation"/>
    <property type="evidence" value="ECO:0007669"/>
    <property type="project" value="UniProtKB-ARBA"/>
</dbReference>
<evidence type="ECO:0000256" key="6">
    <source>
        <dbReference type="ARBA" id="ARBA00022692"/>
    </source>
</evidence>
<dbReference type="InterPro" id="IPR000152">
    <property type="entry name" value="EGF-type_Asp/Asn_hydroxyl_site"/>
</dbReference>
<dbReference type="GO" id="GO:0003002">
    <property type="term" value="P:regionalization"/>
    <property type="evidence" value="ECO:0007669"/>
    <property type="project" value="UniProtKB-ARBA"/>
</dbReference>
<keyword evidence="3" id="KW-1003">Cell membrane</keyword>
<evidence type="ECO:0000259" key="14">
    <source>
        <dbReference type="PROSITE" id="PS50026"/>
    </source>
</evidence>
<dbReference type="PROSITE" id="PS50026">
    <property type="entry name" value="EGF_3"/>
    <property type="match status" value="2"/>
</dbReference>
<dbReference type="SUPFAM" id="SSF57196">
    <property type="entry name" value="EGF/Laminin"/>
    <property type="match status" value="2"/>
</dbReference>
<dbReference type="Gene3D" id="2.10.25.10">
    <property type="entry name" value="Laminin"/>
    <property type="match status" value="2"/>
</dbReference>
<evidence type="ECO:0000256" key="12">
    <source>
        <dbReference type="ARBA" id="ARBA00023157"/>
    </source>
</evidence>
<dbReference type="GO" id="GO:0060255">
    <property type="term" value="P:regulation of macromolecule metabolic process"/>
    <property type="evidence" value="ECO:0007669"/>
    <property type="project" value="UniProtKB-ARBA"/>
</dbReference>
<keyword evidence="2" id="KW-0217">Developmental protein</keyword>
<keyword evidence="4 13" id="KW-0245">EGF-like domain</keyword>
<evidence type="ECO:0000313" key="16">
    <source>
        <dbReference type="Proteomes" id="UP000838756"/>
    </source>
</evidence>
<organism evidence="15 16">
    <name type="scientific">Pararge aegeria aegeria</name>
    <dbReference type="NCBI Taxonomy" id="348720"/>
    <lineage>
        <taxon>Eukaryota</taxon>
        <taxon>Metazoa</taxon>
        <taxon>Ecdysozoa</taxon>
        <taxon>Arthropoda</taxon>
        <taxon>Hexapoda</taxon>
        <taxon>Insecta</taxon>
        <taxon>Pterygota</taxon>
        <taxon>Neoptera</taxon>
        <taxon>Endopterygota</taxon>
        <taxon>Lepidoptera</taxon>
        <taxon>Glossata</taxon>
        <taxon>Ditrysia</taxon>
        <taxon>Papilionoidea</taxon>
        <taxon>Nymphalidae</taxon>
        <taxon>Satyrinae</taxon>
        <taxon>Satyrini</taxon>
        <taxon>Parargina</taxon>
        <taxon>Pararge</taxon>
    </lineage>
</organism>
<dbReference type="GO" id="GO:0005509">
    <property type="term" value="F:calcium ion binding"/>
    <property type="evidence" value="ECO:0007669"/>
    <property type="project" value="InterPro"/>
</dbReference>
<keyword evidence="12 13" id="KW-1015">Disulfide bond</keyword>
<keyword evidence="5" id="KW-0597">Phosphoprotein</keyword>
<keyword evidence="16" id="KW-1185">Reference proteome</keyword>
<dbReference type="PANTHER" id="PTHR12916">
    <property type="entry name" value="CYTOCHROME C OXIDASE POLYPEPTIDE VIC-2"/>
    <property type="match status" value="1"/>
</dbReference>
<dbReference type="GO" id="GO:0016324">
    <property type="term" value="C:apical plasma membrane"/>
    <property type="evidence" value="ECO:0007669"/>
    <property type="project" value="UniProtKB-SubCell"/>
</dbReference>
<evidence type="ECO:0000256" key="2">
    <source>
        <dbReference type="ARBA" id="ARBA00022473"/>
    </source>
</evidence>
<dbReference type="InterPro" id="IPR001881">
    <property type="entry name" value="EGF-like_Ca-bd_dom"/>
</dbReference>
<keyword evidence="6" id="KW-0812">Transmembrane</keyword>
<dbReference type="Proteomes" id="UP000838756">
    <property type="component" value="Unassembled WGS sequence"/>
</dbReference>
<proteinExistence type="predicted"/>
<evidence type="ECO:0000256" key="7">
    <source>
        <dbReference type="ARBA" id="ARBA00022729"/>
    </source>
</evidence>
<comment type="caution">
    <text evidence="15">The sequence shown here is derived from an EMBL/GenBank/DDBJ whole genome shotgun (WGS) entry which is preliminary data.</text>
</comment>
<keyword evidence="8" id="KW-0677">Repeat</keyword>
<dbReference type="GO" id="GO:0080090">
    <property type="term" value="P:regulation of primary metabolic process"/>
    <property type="evidence" value="ECO:0007669"/>
    <property type="project" value="UniProtKB-ARBA"/>
</dbReference>
<protein>
    <submittedName>
        <fullName evidence="15">Jg26282 protein</fullName>
    </submittedName>
</protein>
<feature type="domain" description="EGF-like" evidence="14">
    <location>
        <begin position="50"/>
        <end position="86"/>
    </location>
</feature>
<feature type="disulfide bond" evidence="13">
    <location>
        <begin position="38"/>
        <end position="47"/>
    </location>
</feature>
<gene>
    <name evidence="15" type="primary">jg26282</name>
    <name evidence="15" type="ORF">PAEG_LOCUS5973</name>
</gene>
<comment type="subcellular location">
    <subcellularLocation>
        <location evidence="1">Apical cell membrane</location>
        <topology evidence="1">Single-pass type I membrane protein</topology>
    </subcellularLocation>
</comment>
<feature type="non-terminal residue" evidence="15">
    <location>
        <position position="1"/>
    </location>
</feature>
<evidence type="ECO:0000256" key="9">
    <source>
        <dbReference type="ARBA" id="ARBA00022782"/>
    </source>
</evidence>
<evidence type="ECO:0000256" key="8">
    <source>
        <dbReference type="ARBA" id="ARBA00022737"/>
    </source>
</evidence>
<evidence type="ECO:0000313" key="15">
    <source>
        <dbReference type="EMBL" id="CAH2218126.1"/>
    </source>
</evidence>
<dbReference type="GO" id="GO:0048468">
    <property type="term" value="P:cell development"/>
    <property type="evidence" value="ECO:0007669"/>
    <property type="project" value="UniProtKB-ARBA"/>
</dbReference>
<dbReference type="PRINTS" id="PR00010">
    <property type="entry name" value="EGFBLOOD"/>
</dbReference>
<comment type="caution">
    <text evidence="13">Lacks conserved residue(s) required for the propagation of feature annotation.</text>
</comment>
<dbReference type="PROSITE" id="PS01186">
    <property type="entry name" value="EGF_2"/>
    <property type="match status" value="2"/>
</dbReference>
<keyword evidence="7" id="KW-0732">Signal</keyword>
<dbReference type="GO" id="GO:0048592">
    <property type="term" value="P:eye morphogenesis"/>
    <property type="evidence" value="ECO:0007669"/>
    <property type="project" value="UniProtKB-ARBA"/>
</dbReference>
<dbReference type="SMART" id="SM00181">
    <property type="entry name" value="EGF"/>
    <property type="match status" value="2"/>
</dbReference>
<dbReference type="PROSITE" id="PS00010">
    <property type="entry name" value="ASX_HYDROXYL"/>
    <property type="match status" value="1"/>
</dbReference>
<dbReference type="PROSITE" id="PS00022">
    <property type="entry name" value="EGF_1"/>
    <property type="match status" value="2"/>
</dbReference>
<evidence type="ECO:0000256" key="3">
    <source>
        <dbReference type="ARBA" id="ARBA00022475"/>
    </source>
</evidence>
<evidence type="ECO:0000256" key="10">
    <source>
        <dbReference type="ARBA" id="ARBA00022989"/>
    </source>
</evidence>
<dbReference type="SMART" id="SM00179">
    <property type="entry name" value="EGF_CA"/>
    <property type="match status" value="2"/>
</dbReference>
<dbReference type="GO" id="GO:0008593">
    <property type="term" value="P:regulation of Notch signaling pathway"/>
    <property type="evidence" value="ECO:0007669"/>
    <property type="project" value="UniProtKB-ARBA"/>
</dbReference>
<reference evidence="15" key="1">
    <citation type="submission" date="2022-03" db="EMBL/GenBank/DDBJ databases">
        <authorList>
            <person name="Lindestad O."/>
        </authorList>
    </citation>
    <scope>NUCLEOTIDE SEQUENCE</scope>
</reference>
<dbReference type="EMBL" id="CAKXAJ010019081">
    <property type="protein sequence ID" value="CAH2218126.1"/>
    <property type="molecule type" value="Genomic_DNA"/>
</dbReference>
<feature type="domain" description="EGF-like" evidence="14">
    <location>
        <begin position="12"/>
        <end position="48"/>
    </location>
</feature>
<evidence type="ECO:0000256" key="11">
    <source>
        <dbReference type="ARBA" id="ARBA00023136"/>
    </source>
</evidence>
<keyword evidence="9" id="KW-0221">Differentiation</keyword>
<dbReference type="AlphaFoldDB" id="A0A8S4QU57"/>
<feature type="disulfide bond" evidence="13">
    <location>
        <begin position="76"/>
        <end position="85"/>
    </location>
</feature>
<dbReference type="CDD" id="cd00054">
    <property type="entry name" value="EGF_CA"/>
    <property type="match status" value="1"/>
</dbReference>
<dbReference type="FunFam" id="2.10.25.10:FF:000565">
    <property type="entry name" value="Predicted protein"/>
    <property type="match status" value="1"/>
</dbReference>
<dbReference type="PANTHER" id="PTHR12916:SF4">
    <property type="entry name" value="UNINFLATABLE, ISOFORM C"/>
    <property type="match status" value="1"/>
</dbReference>
<evidence type="ECO:0000256" key="1">
    <source>
        <dbReference type="ARBA" id="ARBA00004247"/>
    </source>
</evidence>
<keyword evidence="11" id="KW-0472">Membrane</keyword>
<dbReference type="Pfam" id="PF00008">
    <property type="entry name" value="EGF"/>
    <property type="match status" value="2"/>
</dbReference>
<dbReference type="GO" id="GO:0051093">
    <property type="term" value="P:negative regulation of developmental process"/>
    <property type="evidence" value="ECO:0007669"/>
    <property type="project" value="UniProtKB-ARBA"/>
</dbReference>
<evidence type="ECO:0000256" key="13">
    <source>
        <dbReference type="PROSITE-ProRule" id="PRU00076"/>
    </source>
</evidence>
<dbReference type="PROSITE" id="PS01187">
    <property type="entry name" value="EGF_CA"/>
    <property type="match status" value="1"/>
</dbReference>
<dbReference type="FunFam" id="2.10.25.10:FF:000066">
    <property type="entry name" value="FAT atypical cadherin 4"/>
    <property type="match status" value="1"/>
</dbReference>
<keyword evidence="10" id="KW-1133">Transmembrane helix</keyword>
<evidence type="ECO:0000256" key="4">
    <source>
        <dbReference type="ARBA" id="ARBA00022536"/>
    </source>
</evidence>
<dbReference type="GO" id="GO:0051241">
    <property type="term" value="P:negative regulation of multicellular organismal process"/>
    <property type="evidence" value="ECO:0007669"/>
    <property type="project" value="UniProtKB-ARBA"/>
</dbReference>
<dbReference type="OrthoDB" id="283575at2759"/>
<dbReference type="InterPro" id="IPR000742">
    <property type="entry name" value="EGF"/>
</dbReference>
<sequence>AAGYAGRTCARDVDDCASHPCRHGGECVDLLDAYRCICPVGFEGADCEDDRDHCAGAPCGNGAPCYTAQSDYYCHCAPGWAGKNCTQRASRERECRPSV</sequence>
<evidence type="ECO:0000256" key="5">
    <source>
        <dbReference type="ARBA" id="ARBA00022553"/>
    </source>
</evidence>
<dbReference type="GO" id="GO:0009967">
    <property type="term" value="P:positive regulation of signal transduction"/>
    <property type="evidence" value="ECO:0007669"/>
    <property type="project" value="UniProtKB-ARBA"/>
</dbReference>
<name>A0A8S4QU57_9NEOP</name>
<dbReference type="InterPro" id="IPR018097">
    <property type="entry name" value="EGF_Ca-bd_CS"/>
</dbReference>
<accession>A0A8S4QU57</accession>